<dbReference type="Proteomes" id="UP001519460">
    <property type="component" value="Unassembled WGS sequence"/>
</dbReference>
<dbReference type="EMBL" id="JACVVK020000197">
    <property type="protein sequence ID" value="KAK7485260.1"/>
    <property type="molecule type" value="Genomic_DNA"/>
</dbReference>
<organism evidence="2 3">
    <name type="scientific">Batillaria attramentaria</name>
    <dbReference type="NCBI Taxonomy" id="370345"/>
    <lineage>
        <taxon>Eukaryota</taxon>
        <taxon>Metazoa</taxon>
        <taxon>Spiralia</taxon>
        <taxon>Lophotrochozoa</taxon>
        <taxon>Mollusca</taxon>
        <taxon>Gastropoda</taxon>
        <taxon>Caenogastropoda</taxon>
        <taxon>Sorbeoconcha</taxon>
        <taxon>Cerithioidea</taxon>
        <taxon>Batillariidae</taxon>
        <taxon>Batillaria</taxon>
    </lineage>
</organism>
<evidence type="ECO:0000313" key="2">
    <source>
        <dbReference type="EMBL" id="KAK7485260.1"/>
    </source>
</evidence>
<gene>
    <name evidence="2" type="ORF">BaRGS_00023511</name>
</gene>
<proteinExistence type="predicted"/>
<keyword evidence="3" id="KW-1185">Reference proteome</keyword>
<sequence length="86" mass="9083">MKCVPIRSVLTRAKLSAGADDTAIGLAQAARESGCDATTVLGTADFRRYPRSATYGHCSSESKVRFATPPVSSKPTNVTDPHEETA</sequence>
<feature type="region of interest" description="Disordered" evidence="1">
    <location>
        <begin position="64"/>
        <end position="86"/>
    </location>
</feature>
<evidence type="ECO:0008006" key="4">
    <source>
        <dbReference type="Google" id="ProtNLM"/>
    </source>
</evidence>
<comment type="caution">
    <text evidence="2">The sequence shown here is derived from an EMBL/GenBank/DDBJ whole genome shotgun (WGS) entry which is preliminary data.</text>
</comment>
<dbReference type="AlphaFoldDB" id="A0ABD0KDP7"/>
<accession>A0ABD0KDP7</accession>
<evidence type="ECO:0000256" key="1">
    <source>
        <dbReference type="SAM" id="MobiDB-lite"/>
    </source>
</evidence>
<evidence type="ECO:0000313" key="3">
    <source>
        <dbReference type="Proteomes" id="UP001519460"/>
    </source>
</evidence>
<name>A0ABD0KDP7_9CAEN</name>
<reference evidence="2 3" key="1">
    <citation type="journal article" date="2023" name="Sci. Data">
        <title>Genome assembly of the Korean intertidal mud-creeper Batillaria attramentaria.</title>
        <authorList>
            <person name="Patra A.K."/>
            <person name="Ho P.T."/>
            <person name="Jun S."/>
            <person name="Lee S.J."/>
            <person name="Kim Y."/>
            <person name="Won Y.J."/>
        </authorList>
    </citation>
    <scope>NUCLEOTIDE SEQUENCE [LARGE SCALE GENOMIC DNA]</scope>
    <source>
        <strain evidence="2">Wonlab-2016</strain>
    </source>
</reference>
<protein>
    <recommendedName>
        <fullName evidence="4">Universal stress protein</fullName>
    </recommendedName>
</protein>
<feature type="compositionally biased region" description="Polar residues" evidence="1">
    <location>
        <begin position="70"/>
        <end position="79"/>
    </location>
</feature>